<protein>
    <submittedName>
        <fullName evidence="1">Uncharacterized protein</fullName>
    </submittedName>
</protein>
<gene>
    <name evidence="1" type="ORF">OJKMNAAM_00010</name>
</gene>
<sequence length="53" mass="6368">MLEEENHPDDMFSKEEEEILRVMKTMTCRNENENLYCLNYICRLKKEGTVIAI</sequence>
<dbReference type="EMBL" id="MT631713">
    <property type="protein sequence ID" value="QNO58088.1"/>
    <property type="molecule type" value="Genomic_DNA"/>
</dbReference>
<reference evidence="1" key="1">
    <citation type="submission" date="2020-06" db="EMBL/GenBank/DDBJ databases">
        <title>Unique genomic features of the anaerobic methanotrophic archaea.</title>
        <authorList>
            <person name="Chadwick G.L."/>
            <person name="Skennerton C.T."/>
            <person name="Laso-Perez R."/>
            <person name="Leu A.O."/>
            <person name="Speth D.R."/>
            <person name="Yu H."/>
            <person name="Morgan-Lang C."/>
            <person name="Hatzenpichler R."/>
            <person name="Goudeau D."/>
            <person name="Malmstrom R."/>
            <person name="Brazelton W.J."/>
            <person name="Woyke T."/>
            <person name="Hallam S.J."/>
            <person name="Tyson G.W."/>
            <person name="Wegener G."/>
            <person name="Boetius A."/>
            <person name="Orphan V."/>
        </authorList>
    </citation>
    <scope>NUCLEOTIDE SEQUENCE</scope>
</reference>
<accession>A0A7G9ZCV4</accession>
<organism evidence="1">
    <name type="scientific">Candidatus Methanophaga sp. ANME-1 ERB7</name>
    <dbReference type="NCBI Taxonomy" id="2759913"/>
    <lineage>
        <taxon>Archaea</taxon>
        <taxon>Methanobacteriati</taxon>
        <taxon>Methanobacteriota</taxon>
        <taxon>Stenosarchaea group</taxon>
        <taxon>Methanomicrobia</taxon>
        <taxon>Candidatus Methanophagales</taxon>
        <taxon>Candidatus Methanophagaceae</taxon>
        <taxon>Candidatus Methanophaga</taxon>
    </lineage>
</organism>
<name>A0A7G9ZCV4_9EURY</name>
<dbReference type="AlphaFoldDB" id="A0A7G9ZCV4"/>
<proteinExistence type="predicted"/>
<evidence type="ECO:0000313" key="1">
    <source>
        <dbReference type="EMBL" id="QNO58088.1"/>
    </source>
</evidence>